<evidence type="ECO:0000256" key="3">
    <source>
        <dbReference type="ARBA" id="ARBA00022679"/>
    </source>
</evidence>
<evidence type="ECO:0000259" key="17">
    <source>
        <dbReference type="SMART" id="SM00482"/>
    </source>
</evidence>
<dbReference type="InterPro" id="IPR001098">
    <property type="entry name" value="DNA-dir_DNA_pol_A_palm_dom"/>
</dbReference>
<evidence type="ECO:0000256" key="14">
    <source>
        <dbReference type="ARBA" id="ARBA00049244"/>
    </source>
</evidence>
<feature type="region of interest" description="Disordered" evidence="16">
    <location>
        <begin position="56"/>
        <end position="93"/>
    </location>
</feature>
<evidence type="ECO:0000256" key="2">
    <source>
        <dbReference type="ARBA" id="ARBA00012417"/>
    </source>
</evidence>
<dbReference type="SUPFAM" id="SSF56672">
    <property type="entry name" value="DNA/RNA polymerases"/>
    <property type="match status" value="1"/>
</dbReference>
<dbReference type="InterPro" id="IPR002298">
    <property type="entry name" value="DNA_polymerase_A"/>
</dbReference>
<evidence type="ECO:0000256" key="6">
    <source>
        <dbReference type="ARBA" id="ARBA00022722"/>
    </source>
</evidence>
<evidence type="ECO:0000256" key="4">
    <source>
        <dbReference type="ARBA" id="ARBA00022695"/>
    </source>
</evidence>
<comment type="caution">
    <text evidence="18">The sequence shown here is derived from an EMBL/GenBank/DDBJ whole genome shotgun (WGS) entry which is preliminary data.</text>
</comment>
<evidence type="ECO:0000256" key="11">
    <source>
        <dbReference type="ARBA" id="ARBA00022946"/>
    </source>
</evidence>
<evidence type="ECO:0000313" key="19">
    <source>
        <dbReference type="Proteomes" id="UP001346149"/>
    </source>
</evidence>
<dbReference type="SMART" id="SM00482">
    <property type="entry name" value="POLAc"/>
    <property type="match status" value="1"/>
</dbReference>
<keyword evidence="12" id="KW-0238">DNA-binding</keyword>
<keyword evidence="4" id="KW-0548">Nucleotidyltransferase</keyword>
<dbReference type="FunFam" id="1.10.150.20:FF:000034">
    <property type="entry name" value="DNA polymerase I"/>
    <property type="match status" value="1"/>
</dbReference>
<dbReference type="Gene3D" id="1.10.150.20">
    <property type="entry name" value="5' to 3' exonuclease, C-terminal subdomain"/>
    <property type="match status" value="1"/>
</dbReference>
<dbReference type="Gene3D" id="3.30.420.10">
    <property type="entry name" value="Ribonuclease H-like superfamily/Ribonuclease H"/>
    <property type="match status" value="1"/>
</dbReference>
<dbReference type="Pfam" id="PF00476">
    <property type="entry name" value="DNA_pol_A"/>
    <property type="match status" value="2"/>
</dbReference>
<dbReference type="EMBL" id="JAXQNO010000001">
    <property type="protein sequence ID" value="KAK4803672.1"/>
    <property type="molecule type" value="Genomic_DNA"/>
</dbReference>
<dbReference type="GO" id="GO:0003887">
    <property type="term" value="F:DNA-directed DNA polymerase activity"/>
    <property type="evidence" value="ECO:0007669"/>
    <property type="project" value="UniProtKB-KW"/>
</dbReference>
<feature type="compositionally biased region" description="Low complexity" evidence="16">
    <location>
        <begin position="359"/>
        <end position="369"/>
    </location>
</feature>
<dbReference type="InterPro" id="IPR002562">
    <property type="entry name" value="3'-5'_exonuclease_dom"/>
</dbReference>
<keyword evidence="19" id="KW-1185">Reference proteome</keyword>
<gene>
    <name evidence="18" type="ORF">SAY86_003489</name>
</gene>
<dbReference type="GO" id="GO:0006264">
    <property type="term" value="P:mitochondrial DNA replication"/>
    <property type="evidence" value="ECO:0007669"/>
    <property type="project" value="UniProtKB-ARBA"/>
</dbReference>
<feature type="region of interest" description="Disordered" evidence="16">
    <location>
        <begin position="424"/>
        <end position="443"/>
    </location>
</feature>
<evidence type="ECO:0000256" key="13">
    <source>
        <dbReference type="ARBA" id="ARBA00023204"/>
    </source>
</evidence>
<protein>
    <recommendedName>
        <fullName evidence="2">DNA-directed DNA polymerase</fullName>
        <ecNumber evidence="2">2.7.7.7</ecNumber>
    </recommendedName>
    <alternativeName>
        <fullName evidence="15">DNA polymerase PolI-like B</fullName>
    </alternativeName>
</protein>
<dbReference type="InterPro" id="IPR012337">
    <property type="entry name" value="RNaseH-like_sf"/>
</dbReference>
<evidence type="ECO:0000256" key="8">
    <source>
        <dbReference type="ARBA" id="ARBA00022801"/>
    </source>
</evidence>
<dbReference type="InterPro" id="IPR043502">
    <property type="entry name" value="DNA/RNA_pol_sf"/>
</dbReference>
<dbReference type="PANTHER" id="PTHR10133:SF27">
    <property type="entry name" value="DNA POLYMERASE NU"/>
    <property type="match status" value="1"/>
</dbReference>
<evidence type="ECO:0000256" key="1">
    <source>
        <dbReference type="ARBA" id="ARBA00007705"/>
    </source>
</evidence>
<dbReference type="EC" id="2.7.7.7" evidence="2"/>
<dbReference type="Gene3D" id="3.30.70.370">
    <property type="match status" value="1"/>
</dbReference>
<sequence length="1342" mass="149183">MAMGVSSTTTVQGPLLGQRGPYSFFIFPRSRFCRPRFVGSSSSRSLLVSAEALHRGEASRKGNPEHRPFPFASFTDPPQYRRQPFSPVSGETYVNNEYGHSTFRNRRNSSFISQVSFNSRTPAVAPSALSSLEENMMKWRMAAEYNRRYKGNTLGSAKIRMHLDNLHAGIRNIETTNVGVSSDYKPDGIGLPHTQGNHVETLREFDQLDKFNSPSGLKLDVEKIAHLELSDAKNAVDSVIDVDQMQIKNQPGTGVVEKTEAAQSGSSGHSSKYSCISTAGTKNSSLSKQLPSRLQNNDQTLMSTDTKNSQLVKHAQVTSEGTPVIDVERKQIRGRQGTWVVEKTEPAQSDSSGHGRKYSSISSGGTKNSSPRKQVPVRLQNAQTLMSINTTCSQLVRHAQVTSKETPVIDVELIDVEQMQIKSRQGTVVSEKPEPTESGSDDCIGKFSSINSGGTKNSFLKKQVYCRLQSAETQMSMDTACSQLVKHANVTSEETAGELFERSVTSFSVEKLVESSVLGSKLVEDEAAGGSGIDISKDSNTSLRKNLMNVYNEVIVVDNISTAREIVQKLTHQYKHLVHACDTEVANIDVKQETPVDHGEVICFSIYSGPCADYGNGKSCIWVDILDGGGKDLLQAFAPFFEDPNIKKVWHNYSFDNHVIENYGVKLSGFHADTMHMARLWNSSRRTDGGYSLEALTADREVMGSAPQGPEAELMCKVSMKTIFGKKKVKKDGLEGKIITLHPVEELQRKERKLWISYSSLDAISTLKLYESLRNKLVEMAWRFDGKLCPGKSMFDFYKEYWQPFGDILIRMEREGMLVDRSYLADIEKLAKAEQEVAVNRFRNWASKYCPDAKYMNVGSDTQLRQLLFGGILNIKDGNVSLPEEKTFRIPNVDGFIEEGKITALKYRNITLRSIGAKFPTEIYTATGWPSVGGDALKILAGKVSAVYDFIDEAPKEKWLGQGNEESISESNMEEIASKNADISQYGTAFQAFPGDEAAGKAACHSIAALCEVCSIDSLISNFILPLQGSVISGKDGRIHCSLNINTETGRLSARRPNLQNQPALEKDRYKIRQAFIAAPGNSLIVADYGQLELRILAHLANCKSMLEAFEAGGDFHSRTALNMYDYIRKAVEKEEVILEWHGQPGEDKPPVPLLKDAFASERRKAKMLNFSIAYGKTPMGLARDWKVSVEEARKTVHLWYKERQEVRIWQEKQKEEAREHGQVYTLLGRARRFPSLSRASYGLKGHIERAAINTPVQGSAADVATCAMLQIFKNVRLKELGWKLLLQVHDEVILEGPSESAEEAKAIVVNCMSKPFFDGKNILRVELAVDANYAQNWYAAK</sequence>
<reference evidence="18 19" key="1">
    <citation type="journal article" date="2023" name="Hortic Res">
        <title>Pangenome of water caltrop reveals structural variations and asymmetric subgenome divergence after allopolyploidization.</title>
        <authorList>
            <person name="Zhang X."/>
            <person name="Chen Y."/>
            <person name="Wang L."/>
            <person name="Yuan Y."/>
            <person name="Fang M."/>
            <person name="Shi L."/>
            <person name="Lu R."/>
            <person name="Comes H.P."/>
            <person name="Ma Y."/>
            <person name="Chen Y."/>
            <person name="Huang G."/>
            <person name="Zhou Y."/>
            <person name="Zheng Z."/>
            <person name="Qiu Y."/>
        </authorList>
    </citation>
    <scope>NUCLEOTIDE SEQUENCE [LARGE SCALE GENOMIC DNA]</scope>
    <source>
        <strain evidence="18">F231</strain>
    </source>
</reference>
<name>A0AAN7RGZ2_TRANT</name>
<feature type="compositionally biased region" description="Basic and acidic residues" evidence="16">
    <location>
        <begin position="56"/>
        <end position="68"/>
    </location>
</feature>
<keyword evidence="8" id="KW-0378">Hydrolase</keyword>
<keyword evidence="3" id="KW-0808">Transferase</keyword>
<dbReference type="InterPro" id="IPR036397">
    <property type="entry name" value="RNaseH_sf"/>
</dbReference>
<accession>A0AAN7RGZ2</accession>
<feature type="domain" description="DNA-directed DNA polymerase family A palm" evidence="17">
    <location>
        <begin position="1071"/>
        <end position="1301"/>
    </location>
</feature>
<evidence type="ECO:0000256" key="7">
    <source>
        <dbReference type="ARBA" id="ARBA00022763"/>
    </source>
</evidence>
<keyword evidence="11" id="KW-0809">Transit peptide</keyword>
<keyword evidence="10" id="KW-0239">DNA-directed DNA polymerase</keyword>
<evidence type="ECO:0000256" key="10">
    <source>
        <dbReference type="ARBA" id="ARBA00022932"/>
    </source>
</evidence>
<evidence type="ECO:0000256" key="16">
    <source>
        <dbReference type="SAM" id="MobiDB-lite"/>
    </source>
</evidence>
<dbReference type="Proteomes" id="UP001346149">
    <property type="component" value="Unassembled WGS sequence"/>
</dbReference>
<comment type="catalytic activity">
    <reaction evidence="14">
        <text>DNA(n) + a 2'-deoxyribonucleoside 5'-triphosphate = DNA(n+1) + diphosphate</text>
        <dbReference type="Rhea" id="RHEA:22508"/>
        <dbReference type="Rhea" id="RHEA-COMP:17339"/>
        <dbReference type="Rhea" id="RHEA-COMP:17340"/>
        <dbReference type="ChEBI" id="CHEBI:33019"/>
        <dbReference type="ChEBI" id="CHEBI:61560"/>
        <dbReference type="ChEBI" id="CHEBI:173112"/>
        <dbReference type="EC" id="2.7.7.7"/>
    </reaction>
</comment>
<dbReference type="FunFam" id="3.30.420.10:FF:000051">
    <property type="entry name" value="DNA polymerase I"/>
    <property type="match status" value="1"/>
</dbReference>
<evidence type="ECO:0000256" key="15">
    <source>
        <dbReference type="ARBA" id="ARBA00079253"/>
    </source>
</evidence>
<dbReference type="PANTHER" id="PTHR10133">
    <property type="entry name" value="DNA POLYMERASE I"/>
    <property type="match status" value="1"/>
</dbReference>
<comment type="similarity">
    <text evidence="1">Belongs to the DNA polymerase type-A family.</text>
</comment>
<keyword evidence="6" id="KW-0540">Nuclease</keyword>
<dbReference type="Pfam" id="PF01612">
    <property type="entry name" value="DNA_pol_A_exo1"/>
    <property type="match status" value="1"/>
</dbReference>
<dbReference type="CDD" id="cd08640">
    <property type="entry name" value="DNA_pol_A_plastid_like"/>
    <property type="match status" value="1"/>
</dbReference>
<dbReference type="GO" id="GO:0009507">
    <property type="term" value="C:chloroplast"/>
    <property type="evidence" value="ECO:0007669"/>
    <property type="project" value="UniProtKB-ARBA"/>
</dbReference>
<dbReference type="PRINTS" id="PR00868">
    <property type="entry name" value="DNAPOLI"/>
</dbReference>
<keyword evidence="7" id="KW-0227">DNA damage</keyword>
<evidence type="ECO:0000256" key="5">
    <source>
        <dbReference type="ARBA" id="ARBA00022705"/>
    </source>
</evidence>
<feature type="compositionally biased region" description="Low complexity" evidence="16">
    <location>
        <begin position="264"/>
        <end position="277"/>
    </location>
</feature>
<dbReference type="GO" id="GO:0005739">
    <property type="term" value="C:mitochondrion"/>
    <property type="evidence" value="ECO:0007669"/>
    <property type="project" value="UniProtKB-ARBA"/>
</dbReference>
<dbReference type="SUPFAM" id="SSF53098">
    <property type="entry name" value="Ribonuclease H-like"/>
    <property type="match status" value="1"/>
</dbReference>
<evidence type="ECO:0000313" key="18">
    <source>
        <dbReference type="EMBL" id="KAK4803672.1"/>
    </source>
</evidence>
<dbReference type="GO" id="GO:0003677">
    <property type="term" value="F:DNA binding"/>
    <property type="evidence" value="ECO:0007669"/>
    <property type="project" value="UniProtKB-KW"/>
</dbReference>
<evidence type="ECO:0000256" key="12">
    <source>
        <dbReference type="ARBA" id="ARBA00023125"/>
    </source>
</evidence>
<feature type="region of interest" description="Disordered" evidence="16">
    <location>
        <begin position="336"/>
        <end position="375"/>
    </location>
</feature>
<dbReference type="GO" id="GO:0006302">
    <property type="term" value="P:double-strand break repair"/>
    <property type="evidence" value="ECO:0007669"/>
    <property type="project" value="TreeGrafter"/>
</dbReference>
<organism evidence="18 19">
    <name type="scientific">Trapa natans</name>
    <name type="common">Water chestnut</name>
    <dbReference type="NCBI Taxonomy" id="22666"/>
    <lineage>
        <taxon>Eukaryota</taxon>
        <taxon>Viridiplantae</taxon>
        <taxon>Streptophyta</taxon>
        <taxon>Embryophyta</taxon>
        <taxon>Tracheophyta</taxon>
        <taxon>Spermatophyta</taxon>
        <taxon>Magnoliopsida</taxon>
        <taxon>eudicotyledons</taxon>
        <taxon>Gunneridae</taxon>
        <taxon>Pentapetalae</taxon>
        <taxon>rosids</taxon>
        <taxon>malvids</taxon>
        <taxon>Myrtales</taxon>
        <taxon>Lythraceae</taxon>
        <taxon>Trapa</taxon>
    </lineage>
</organism>
<proteinExistence type="inferred from homology"/>
<feature type="region of interest" description="Disordered" evidence="16">
    <location>
        <begin position="251"/>
        <end position="291"/>
    </location>
</feature>
<feature type="compositionally biased region" description="Polar residues" evidence="16">
    <location>
        <begin position="278"/>
        <end position="291"/>
    </location>
</feature>
<dbReference type="GO" id="GO:0008408">
    <property type="term" value="F:3'-5' exonuclease activity"/>
    <property type="evidence" value="ECO:0007669"/>
    <property type="project" value="InterPro"/>
</dbReference>
<keyword evidence="9" id="KW-0269">Exonuclease</keyword>
<dbReference type="GO" id="GO:0033259">
    <property type="term" value="P:plastid DNA replication"/>
    <property type="evidence" value="ECO:0007669"/>
    <property type="project" value="UniProtKB-ARBA"/>
</dbReference>
<keyword evidence="5" id="KW-0235">DNA replication</keyword>
<dbReference type="CDD" id="cd06139">
    <property type="entry name" value="DNA_polA_I_Ecoli_like_exo"/>
    <property type="match status" value="1"/>
</dbReference>
<evidence type="ECO:0000256" key="9">
    <source>
        <dbReference type="ARBA" id="ARBA00022839"/>
    </source>
</evidence>
<keyword evidence="13" id="KW-0234">DNA repair</keyword>